<organism evidence="2 3">
    <name type="scientific">Actinokineospora soli</name>
    <dbReference type="NCBI Taxonomy" id="1048753"/>
    <lineage>
        <taxon>Bacteria</taxon>
        <taxon>Bacillati</taxon>
        <taxon>Actinomycetota</taxon>
        <taxon>Actinomycetes</taxon>
        <taxon>Pseudonocardiales</taxon>
        <taxon>Pseudonocardiaceae</taxon>
        <taxon>Actinokineospora</taxon>
    </lineage>
</organism>
<gene>
    <name evidence="2" type="ORF">ACFQV2_32035</name>
</gene>
<keyword evidence="1" id="KW-1133">Transmembrane helix</keyword>
<comment type="caution">
    <text evidence="2">The sequence shown here is derived from an EMBL/GenBank/DDBJ whole genome shotgun (WGS) entry which is preliminary data.</text>
</comment>
<sequence>MKHAFLWGLQIGWWGRIGKALAFLAGLVIVLDIVGPQRVAAYLGLLLSDHPRTKFPAHTGRWAALSLMVVVAEFVFLFPALGDASGWLFWALALGGVLSSVMALALLYFLFGVLALGWLREESRVVNVVRCASLFLLAVGFHFDMLGS</sequence>
<reference evidence="3" key="1">
    <citation type="journal article" date="2019" name="Int. J. Syst. Evol. Microbiol.">
        <title>The Global Catalogue of Microorganisms (GCM) 10K type strain sequencing project: providing services to taxonomists for standard genome sequencing and annotation.</title>
        <authorList>
            <consortium name="The Broad Institute Genomics Platform"/>
            <consortium name="The Broad Institute Genome Sequencing Center for Infectious Disease"/>
            <person name="Wu L."/>
            <person name="Ma J."/>
        </authorList>
    </citation>
    <scope>NUCLEOTIDE SEQUENCE [LARGE SCALE GENOMIC DNA]</scope>
    <source>
        <strain evidence="3">JCM 17695</strain>
    </source>
</reference>
<feature type="transmembrane region" description="Helical" evidence="1">
    <location>
        <begin position="125"/>
        <end position="143"/>
    </location>
</feature>
<feature type="transmembrane region" description="Helical" evidence="1">
    <location>
        <begin position="20"/>
        <end position="41"/>
    </location>
</feature>
<evidence type="ECO:0000256" key="1">
    <source>
        <dbReference type="SAM" id="Phobius"/>
    </source>
</evidence>
<proteinExistence type="predicted"/>
<evidence type="ECO:0000313" key="2">
    <source>
        <dbReference type="EMBL" id="MFC7617364.1"/>
    </source>
</evidence>
<keyword evidence="1" id="KW-0812">Transmembrane</keyword>
<feature type="transmembrane region" description="Helical" evidence="1">
    <location>
        <begin position="87"/>
        <end position="118"/>
    </location>
</feature>
<dbReference type="EMBL" id="JBHTEY010000004">
    <property type="protein sequence ID" value="MFC7617364.1"/>
    <property type="molecule type" value="Genomic_DNA"/>
</dbReference>
<protein>
    <submittedName>
        <fullName evidence="2">Uncharacterized protein</fullName>
    </submittedName>
</protein>
<keyword evidence="3" id="KW-1185">Reference proteome</keyword>
<accession>A0ABW2TUG1</accession>
<evidence type="ECO:0000313" key="3">
    <source>
        <dbReference type="Proteomes" id="UP001596512"/>
    </source>
</evidence>
<name>A0ABW2TUG1_9PSEU</name>
<keyword evidence="1" id="KW-0472">Membrane</keyword>
<dbReference type="Proteomes" id="UP001596512">
    <property type="component" value="Unassembled WGS sequence"/>
</dbReference>
<feature type="transmembrane region" description="Helical" evidence="1">
    <location>
        <begin position="62"/>
        <end position="81"/>
    </location>
</feature>